<reference evidence="2" key="1">
    <citation type="submission" date="2021-01" db="EMBL/GenBank/DDBJ databases">
        <authorList>
            <consortium name="Genoscope - CEA"/>
            <person name="William W."/>
        </authorList>
    </citation>
    <scope>NUCLEOTIDE SEQUENCE</scope>
</reference>
<keyword evidence="3" id="KW-1185">Reference proteome</keyword>
<dbReference type="OrthoDB" id="10315798at2759"/>
<evidence type="ECO:0000313" key="2">
    <source>
        <dbReference type="EMBL" id="CAD8045617.1"/>
    </source>
</evidence>
<proteinExistence type="predicted"/>
<dbReference type="Proteomes" id="UP000692954">
    <property type="component" value="Unassembled WGS sequence"/>
</dbReference>
<dbReference type="AlphaFoldDB" id="A0A8S1JU03"/>
<evidence type="ECO:0000256" key="1">
    <source>
        <dbReference type="SAM" id="MobiDB-lite"/>
    </source>
</evidence>
<protein>
    <submittedName>
        <fullName evidence="2">Uncharacterized protein</fullName>
    </submittedName>
</protein>
<evidence type="ECO:0000313" key="3">
    <source>
        <dbReference type="Proteomes" id="UP000692954"/>
    </source>
</evidence>
<comment type="caution">
    <text evidence="2">The sequence shown here is derived from an EMBL/GenBank/DDBJ whole genome shotgun (WGS) entry which is preliminary data.</text>
</comment>
<feature type="compositionally biased region" description="Polar residues" evidence="1">
    <location>
        <begin position="7"/>
        <end position="17"/>
    </location>
</feature>
<dbReference type="EMBL" id="CAJJDN010000001">
    <property type="protein sequence ID" value="CAD8045617.1"/>
    <property type="molecule type" value="Genomic_DNA"/>
</dbReference>
<accession>A0A8S1JU03</accession>
<name>A0A8S1JU03_9CILI</name>
<sequence>MDKPPIQSRQFSRQKSQPLIKPITPQNNFRISSHNQYQTKTKQQKTSNNFFNNSQECLKKGNANQSQKKLGQDYKQFYFEKEDQEEEVSFKQLCLEMNKLL</sequence>
<gene>
    <name evidence="2" type="ORF">PSON_ATCC_30995.1.T0010140</name>
</gene>
<feature type="region of interest" description="Disordered" evidence="1">
    <location>
        <begin position="1"/>
        <end position="31"/>
    </location>
</feature>
<organism evidence="2 3">
    <name type="scientific">Paramecium sonneborni</name>
    <dbReference type="NCBI Taxonomy" id="65129"/>
    <lineage>
        <taxon>Eukaryota</taxon>
        <taxon>Sar</taxon>
        <taxon>Alveolata</taxon>
        <taxon>Ciliophora</taxon>
        <taxon>Intramacronucleata</taxon>
        <taxon>Oligohymenophorea</taxon>
        <taxon>Peniculida</taxon>
        <taxon>Parameciidae</taxon>
        <taxon>Paramecium</taxon>
    </lineage>
</organism>